<dbReference type="Proteomes" id="UP000334340">
    <property type="component" value="Unassembled WGS sequence"/>
</dbReference>
<evidence type="ECO:0000313" key="1">
    <source>
        <dbReference type="EMBL" id="VUZ84671.1"/>
    </source>
</evidence>
<accession>A0A564ZH53</accession>
<gene>
    <name evidence="1" type="ORF">MELA_01045</name>
</gene>
<reference evidence="1 2" key="1">
    <citation type="submission" date="2019-07" db="EMBL/GenBank/DDBJ databases">
        <authorList>
            <person name="Cremers G."/>
        </authorList>
    </citation>
    <scope>NUCLEOTIDE SEQUENCE [LARGE SCALE GENOMIC DNA]</scope>
</reference>
<proteinExistence type="predicted"/>
<protein>
    <submittedName>
        <fullName evidence="1">Uncharacterized protein</fullName>
    </submittedName>
</protein>
<organism evidence="1 2">
    <name type="scientific">Candidatus Methylomirabilis lanthanidiphila</name>
    <dbReference type="NCBI Taxonomy" id="2211376"/>
    <lineage>
        <taxon>Bacteria</taxon>
        <taxon>Candidatus Methylomirabilota</taxon>
        <taxon>Candidatus Methylomirabilia</taxon>
        <taxon>Candidatus Methylomirabilales</taxon>
        <taxon>Candidatus Methylomirabilaceae</taxon>
        <taxon>Candidatus Methylomirabilis</taxon>
    </lineage>
</organism>
<dbReference type="EMBL" id="CABIKM010000015">
    <property type="protein sequence ID" value="VUZ84671.1"/>
    <property type="molecule type" value="Genomic_DNA"/>
</dbReference>
<keyword evidence="2" id="KW-1185">Reference proteome</keyword>
<sequence length="231" mass="25749">MATTTNHAWPYRVTRLSGLIATLLLLMLTGCTSVQTPHLSTSLGLPAIENMGELYQRNAAIAVYIEPKVRDLKLSGEYKFTKYEFPAGHAFTVKLLKALSYQFNRVVILKSLQTKPDPPPDAVMTVTLQDADMTFEIKPGFATVTTSSFARLVVRAELRDAQGTIIWVGAARSEGQGEGQSRMLTEEEAARQIALGVESAIDNTVADLIKQMTQSPNMRRYLHEWEQRRMT</sequence>
<evidence type="ECO:0000313" key="2">
    <source>
        <dbReference type="Proteomes" id="UP000334340"/>
    </source>
</evidence>
<name>A0A564ZH53_9BACT</name>
<dbReference type="AlphaFoldDB" id="A0A564ZH53"/>